<name>A0A3L9Y5C8_9RHOB</name>
<evidence type="ECO:0000256" key="4">
    <source>
        <dbReference type="ARBA" id="ARBA00023163"/>
    </source>
</evidence>
<dbReference type="GO" id="GO:0006351">
    <property type="term" value="P:DNA-templated transcription"/>
    <property type="evidence" value="ECO:0007669"/>
    <property type="project" value="TreeGrafter"/>
</dbReference>
<dbReference type="InterPro" id="IPR058163">
    <property type="entry name" value="LysR-type_TF_proteobact-type"/>
</dbReference>
<dbReference type="InterPro" id="IPR036388">
    <property type="entry name" value="WH-like_DNA-bd_sf"/>
</dbReference>
<dbReference type="GO" id="GO:0043565">
    <property type="term" value="F:sequence-specific DNA binding"/>
    <property type="evidence" value="ECO:0007669"/>
    <property type="project" value="TreeGrafter"/>
</dbReference>
<evidence type="ECO:0000256" key="3">
    <source>
        <dbReference type="ARBA" id="ARBA00023125"/>
    </source>
</evidence>
<dbReference type="InterPro" id="IPR036390">
    <property type="entry name" value="WH_DNA-bd_sf"/>
</dbReference>
<organism evidence="6 7">
    <name type="scientific">Rhodophyticola porphyridii</name>
    <dbReference type="NCBI Taxonomy" id="1852017"/>
    <lineage>
        <taxon>Bacteria</taxon>
        <taxon>Pseudomonadati</taxon>
        <taxon>Pseudomonadota</taxon>
        <taxon>Alphaproteobacteria</taxon>
        <taxon>Rhodobacterales</taxon>
        <taxon>Roseobacteraceae</taxon>
        <taxon>Rhodophyticola</taxon>
    </lineage>
</organism>
<dbReference type="EMBL" id="RCNT01000004">
    <property type="protein sequence ID" value="RMA42488.1"/>
    <property type="molecule type" value="Genomic_DNA"/>
</dbReference>
<dbReference type="Gene3D" id="1.10.10.10">
    <property type="entry name" value="Winged helix-like DNA-binding domain superfamily/Winged helix DNA-binding domain"/>
    <property type="match status" value="1"/>
</dbReference>
<comment type="caution">
    <text evidence="6">The sequence shown here is derived from an EMBL/GenBank/DDBJ whole genome shotgun (WGS) entry which is preliminary data.</text>
</comment>
<proteinExistence type="inferred from homology"/>
<dbReference type="Pfam" id="PF00126">
    <property type="entry name" value="HTH_1"/>
    <property type="match status" value="1"/>
</dbReference>
<reference evidence="6 7" key="1">
    <citation type="submission" date="2018-10" db="EMBL/GenBank/DDBJ databases">
        <authorList>
            <person name="Jung H.S."/>
            <person name="Jeon C.O."/>
        </authorList>
    </citation>
    <scope>NUCLEOTIDE SEQUENCE [LARGE SCALE GENOMIC DNA]</scope>
    <source>
        <strain evidence="6 7">MA-7-27</strain>
    </source>
</reference>
<dbReference type="GO" id="GO:0003700">
    <property type="term" value="F:DNA-binding transcription factor activity"/>
    <property type="evidence" value="ECO:0007669"/>
    <property type="project" value="InterPro"/>
</dbReference>
<evidence type="ECO:0000256" key="2">
    <source>
        <dbReference type="ARBA" id="ARBA00023015"/>
    </source>
</evidence>
<dbReference type="PRINTS" id="PR00039">
    <property type="entry name" value="HTHLYSR"/>
</dbReference>
<keyword evidence="2" id="KW-0805">Transcription regulation</keyword>
<dbReference type="AlphaFoldDB" id="A0A3L9Y5C8"/>
<dbReference type="SUPFAM" id="SSF53850">
    <property type="entry name" value="Periplasmic binding protein-like II"/>
    <property type="match status" value="1"/>
</dbReference>
<evidence type="ECO:0000256" key="1">
    <source>
        <dbReference type="ARBA" id="ARBA00009437"/>
    </source>
</evidence>
<dbReference type="Gene3D" id="3.40.190.290">
    <property type="match status" value="1"/>
</dbReference>
<keyword evidence="4" id="KW-0804">Transcription</keyword>
<feature type="domain" description="HTH lysR-type" evidence="5">
    <location>
        <begin position="122"/>
        <end position="179"/>
    </location>
</feature>
<dbReference type="PROSITE" id="PS50931">
    <property type="entry name" value="HTH_LYSR"/>
    <property type="match status" value="1"/>
</dbReference>
<dbReference type="Proteomes" id="UP000281343">
    <property type="component" value="Unassembled WGS sequence"/>
</dbReference>
<evidence type="ECO:0000259" key="5">
    <source>
        <dbReference type="PROSITE" id="PS50931"/>
    </source>
</evidence>
<evidence type="ECO:0000313" key="6">
    <source>
        <dbReference type="EMBL" id="RMA42488.1"/>
    </source>
</evidence>
<accession>A0A3L9Y5C8</accession>
<dbReference type="InterPro" id="IPR000847">
    <property type="entry name" value="LysR_HTH_N"/>
</dbReference>
<evidence type="ECO:0000313" key="7">
    <source>
        <dbReference type="Proteomes" id="UP000281343"/>
    </source>
</evidence>
<dbReference type="SUPFAM" id="SSF46785">
    <property type="entry name" value="Winged helix' DNA-binding domain"/>
    <property type="match status" value="1"/>
</dbReference>
<dbReference type="Pfam" id="PF03466">
    <property type="entry name" value="LysR_substrate"/>
    <property type="match status" value="1"/>
</dbReference>
<sequence>MRMQARPLVIATITSSPPATRPPTPCPVRRPEWMPAMRNILPAMPPSPSRASESCRAPTCGESLATKSFCKRTAPRRAVLALGRTAIATGGNPCGSDDIPVTPVSPRSHPTHGALARELENMDWNDIRVSLAVARAGSLNQAAMALNMDQSTVSRRLTALEAQLGTTLFQRSRHGVLPTEAGTVFFASATEIERRATSLVDQVQAAGGQRAGVLRICGDQWTLNRLAANGLWGFMEQHPQIEMRLVSDIPHPTVWHQDPSIGLWFSSKPADGAFAVKLGAVPYAVYAAKGTLPCDWVKLRAQNAAGCRETYEADPSNDPNAEVRLSCTDAATVLESVAAGIGKAVLPRCLGDNDTRLTCLSGPEDDRHRTLCLHVHPDSLSSKRVEAMMAWLRTSFPLIFLPICPGN</sequence>
<comment type="similarity">
    <text evidence="1">Belongs to the LysR transcriptional regulatory family.</text>
</comment>
<dbReference type="InterPro" id="IPR005119">
    <property type="entry name" value="LysR_subst-bd"/>
</dbReference>
<keyword evidence="3" id="KW-0238">DNA-binding</keyword>
<gene>
    <name evidence="6" type="ORF">D9R08_10390</name>
</gene>
<keyword evidence="7" id="KW-1185">Reference proteome</keyword>
<dbReference type="PANTHER" id="PTHR30537">
    <property type="entry name" value="HTH-TYPE TRANSCRIPTIONAL REGULATOR"/>
    <property type="match status" value="1"/>
</dbReference>
<dbReference type="PANTHER" id="PTHR30537:SF3">
    <property type="entry name" value="TRANSCRIPTIONAL REGULATORY PROTEIN"/>
    <property type="match status" value="1"/>
</dbReference>
<protein>
    <submittedName>
        <fullName evidence="6">LysR family transcriptional regulator</fullName>
    </submittedName>
</protein>